<dbReference type="FunFam" id="2.120.10.30:FF:000032">
    <property type="entry name" value="Protein STRICTOSIDINE SYNTHASE-LIKE 13"/>
    <property type="match status" value="1"/>
</dbReference>
<evidence type="ECO:0000256" key="1">
    <source>
        <dbReference type="ARBA" id="ARBA00004116"/>
    </source>
</evidence>
<feature type="transmembrane region" description="Helical" evidence="6">
    <location>
        <begin position="44"/>
        <end position="60"/>
    </location>
</feature>
<keyword evidence="4" id="KW-0732">Signal</keyword>
<organism evidence="8 9">
    <name type="scientific">Ceratodon purpureus</name>
    <name type="common">Fire moss</name>
    <name type="synonym">Dicranum purpureum</name>
    <dbReference type="NCBI Taxonomy" id="3225"/>
    <lineage>
        <taxon>Eukaryota</taxon>
        <taxon>Viridiplantae</taxon>
        <taxon>Streptophyta</taxon>
        <taxon>Embryophyta</taxon>
        <taxon>Bryophyta</taxon>
        <taxon>Bryophytina</taxon>
        <taxon>Bryopsida</taxon>
        <taxon>Dicranidae</taxon>
        <taxon>Pseudoditrichales</taxon>
        <taxon>Ditrichaceae</taxon>
        <taxon>Ceratodon</taxon>
    </lineage>
</organism>
<dbReference type="Gene3D" id="2.120.10.30">
    <property type="entry name" value="TolB, C-terminal domain"/>
    <property type="match status" value="1"/>
</dbReference>
<evidence type="ECO:0000256" key="2">
    <source>
        <dbReference type="ARBA" id="ARBA00009191"/>
    </source>
</evidence>
<keyword evidence="3" id="KW-0926">Vacuole</keyword>
<dbReference type="GO" id="GO:0012505">
    <property type="term" value="C:endomembrane system"/>
    <property type="evidence" value="ECO:0007669"/>
    <property type="project" value="TreeGrafter"/>
</dbReference>
<dbReference type="Pfam" id="PF20067">
    <property type="entry name" value="SSL_N"/>
    <property type="match status" value="1"/>
</dbReference>
<dbReference type="AlphaFoldDB" id="A0A8T0JE91"/>
<dbReference type="InterPro" id="IPR018119">
    <property type="entry name" value="Strictosidine_synth_cons-reg"/>
</dbReference>
<keyword evidence="5" id="KW-0325">Glycoprotein</keyword>
<evidence type="ECO:0000259" key="7">
    <source>
        <dbReference type="Pfam" id="PF03088"/>
    </source>
</evidence>
<keyword evidence="9" id="KW-1185">Reference proteome</keyword>
<dbReference type="Proteomes" id="UP000822688">
    <property type="component" value="Chromosome 1"/>
</dbReference>
<gene>
    <name evidence="8" type="ORF">KC19_1G311900</name>
</gene>
<sequence length="452" mass="49847">MLVERADRGGCCCCFRECEQADCLPEKLTIAGCLCLSGIRMTPLGMLGLVLVTGLAWFLGTDPLKLSMGRGVTSFNSEYVELTPVKDFPRDTENKLQSAEIKWKGQFFGPESLTFDAQGRGPYTGVSDGRVLRYDGPELGWSTFAYTSTNRSEVCAPKSPPGPNLPLEPVCGRPLGLRFHKPTGDLWIADAYLGVMKVGPEGGQAEVVLDEIDGVRMKFTNDLDFDNEGNLFFTDSSKRWNRNQFILSLMEGEGTGRFIKYNLATKQTTVLLDGFRFPNGVAISKDFTFVVFTECRMGRMWRYWLKGPKAGTHELFADLPGWPDNVRRNEAGDFWVAIHCLRVKSAEILSSMPWLRTLLVRLPVPVKAVYGLLAGKPKGMILRYGPSGELKEVLEDQTGAVVKMVSEVEEHDGKLYLGSVLLPHVAVYTLPQAPVGNPDVDVTEETPAAASG</sequence>
<keyword evidence="6" id="KW-0472">Membrane</keyword>
<dbReference type="EMBL" id="CM026421">
    <property type="protein sequence ID" value="KAG0593209.1"/>
    <property type="molecule type" value="Genomic_DNA"/>
</dbReference>
<dbReference type="GO" id="GO:0005773">
    <property type="term" value="C:vacuole"/>
    <property type="evidence" value="ECO:0007669"/>
    <property type="project" value="UniProtKB-SubCell"/>
</dbReference>
<reference evidence="8" key="1">
    <citation type="submission" date="2020-06" db="EMBL/GenBank/DDBJ databases">
        <title>WGS assembly of Ceratodon purpureus strain R40.</title>
        <authorList>
            <person name="Carey S.B."/>
            <person name="Jenkins J."/>
            <person name="Shu S."/>
            <person name="Lovell J.T."/>
            <person name="Sreedasyam A."/>
            <person name="Maumus F."/>
            <person name="Tiley G.P."/>
            <person name="Fernandez-Pozo N."/>
            <person name="Barry K."/>
            <person name="Chen C."/>
            <person name="Wang M."/>
            <person name="Lipzen A."/>
            <person name="Daum C."/>
            <person name="Saski C.A."/>
            <person name="Payton A.C."/>
            <person name="Mcbreen J.C."/>
            <person name="Conrad R.E."/>
            <person name="Kollar L.M."/>
            <person name="Olsson S."/>
            <person name="Huttunen S."/>
            <person name="Landis J.B."/>
            <person name="Wickett N.J."/>
            <person name="Johnson M.G."/>
            <person name="Rensing S.A."/>
            <person name="Grimwood J."/>
            <person name="Schmutz J."/>
            <person name="Mcdaniel S.F."/>
        </authorList>
    </citation>
    <scope>NUCLEOTIDE SEQUENCE</scope>
    <source>
        <strain evidence="8">R40</strain>
    </source>
</reference>
<dbReference type="InterPro" id="IPR011042">
    <property type="entry name" value="6-blade_b-propeller_TolB-like"/>
</dbReference>
<evidence type="ECO:0000256" key="3">
    <source>
        <dbReference type="ARBA" id="ARBA00022554"/>
    </source>
</evidence>
<protein>
    <recommendedName>
        <fullName evidence="7">Strictosidine synthase conserved region domain-containing protein</fullName>
    </recommendedName>
</protein>
<evidence type="ECO:0000256" key="6">
    <source>
        <dbReference type="SAM" id="Phobius"/>
    </source>
</evidence>
<comment type="caution">
    <text evidence="8">The sequence shown here is derived from an EMBL/GenBank/DDBJ whole genome shotgun (WGS) entry which is preliminary data.</text>
</comment>
<keyword evidence="6" id="KW-0812">Transmembrane</keyword>
<name>A0A8T0JE91_CERPU</name>
<proteinExistence type="inferred from homology"/>
<dbReference type="SUPFAM" id="SSF63829">
    <property type="entry name" value="Calcium-dependent phosphotriesterase"/>
    <property type="match status" value="1"/>
</dbReference>
<comment type="similarity">
    <text evidence="2">Belongs to the strictosidine synthase family.</text>
</comment>
<feature type="domain" description="Strictosidine synthase conserved region" evidence="7">
    <location>
        <begin position="221"/>
        <end position="308"/>
    </location>
</feature>
<evidence type="ECO:0000256" key="5">
    <source>
        <dbReference type="ARBA" id="ARBA00023180"/>
    </source>
</evidence>
<dbReference type="PANTHER" id="PTHR10426:SF106">
    <property type="entry name" value="PROTEIN STRICTOSIDINE SYNTHASE-LIKE 3"/>
    <property type="match status" value="1"/>
</dbReference>
<dbReference type="GO" id="GO:0016787">
    <property type="term" value="F:hydrolase activity"/>
    <property type="evidence" value="ECO:0007669"/>
    <property type="project" value="TreeGrafter"/>
</dbReference>
<dbReference type="PANTHER" id="PTHR10426">
    <property type="entry name" value="STRICTOSIDINE SYNTHASE-RELATED"/>
    <property type="match status" value="1"/>
</dbReference>
<accession>A0A8T0JE91</accession>
<evidence type="ECO:0000313" key="8">
    <source>
        <dbReference type="EMBL" id="KAG0593209.1"/>
    </source>
</evidence>
<comment type="subcellular location">
    <subcellularLocation>
        <location evidence="1">Vacuole</location>
    </subcellularLocation>
</comment>
<dbReference type="Pfam" id="PF03088">
    <property type="entry name" value="Str_synth"/>
    <property type="match status" value="1"/>
</dbReference>
<evidence type="ECO:0000313" key="9">
    <source>
        <dbReference type="Proteomes" id="UP000822688"/>
    </source>
</evidence>
<keyword evidence="6" id="KW-1133">Transmembrane helix</keyword>
<evidence type="ECO:0000256" key="4">
    <source>
        <dbReference type="ARBA" id="ARBA00022729"/>
    </source>
</evidence>